<dbReference type="PANTHER" id="PTHR40622">
    <property type="match status" value="1"/>
</dbReference>
<keyword evidence="2" id="KW-1133">Transmembrane helix</keyword>
<feature type="signal peptide" evidence="3">
    <location>
        <begin position="1"/>
        <end position="18"/>
    </location>
</feature>
<feature type="domain" description="DUF7728" evidence="4">
    <location>
        <begin position="45"/>
        <end position="193"/>
    </location>
</feature>
<keyword evidence="2" id="KW-0472">Membrane</keyword>
<feature type="compositionally biased region" description="Basic and acidic residues" evidence="1">
    <location>
        <begin position="331"/>
        <end position="347"/>
    </location>
</feature>
<gene>
    <name evidence="5" type="ORF">PVAG01_09180</name>
</gene>
<evidence type="ECO:0000256" key="3">
    <source>
        <dbReference type="SAM" id="SignalP"/>
    </source>
</evidence>
<evidence type="ECO:0000259" key="4">
    <source>
        <dbReference type="Pfam" id="PF24854"/>
    </source>
</evidence>
<dbReference type="Proteomes" id="UP001629113">
    <property type="component" value="Unassembled WGS sequence"/>
</dbReference>
<feature type="chain" id="PRO_5047287780" description="DUF7728 domain-containing protein" evidence="3">
    <location>
        <begin position="19"/>
        <end position="369"/>
    </location>
</feature>
<dbReference type="InterPro" id="IPR056145">
    <property type="entry name" value="DUF7728"/>
</dbReference>
<comment type="caution">
    <text evidence="5">The sequence shown here is derived from an EMBL/GenBank/DDBJ whole genome shotgun (WGS) entry which is preliminary data.</text>
</comment>
<evidence type="ECO:0000256" key="1">
    <source>
        <dbReference type="SAM" id="MobiDB-lite"/>
    </source>
</evidence>
<keyword evidence="3" id="KW-0732">Signal</keyword>
<feature type="transmembrane region" description="Helical" evidence="2">
    <location>
        <begin position="277"/>
        <end position="310"/>
    </location>
</feature>
<proteinExistence type="predicted"/>
<name>A0ABR4P6M0_9HELO</name>
<sequence>MLSSIATAVGFAVVSTHAFLVPSTFSTPDAEAIDSLPFEHAHEVEERITDLQCPGCPVQAVDLLGNPHGLRMENQLRLNFSVSNDEAGGQVLLNGLPIYPMDLVQTLKEPLTAPQIVNIGGKASIAGNPTLGWQVSINHPLRDEPGNDALNLLELQLEIFEVGDRFVKGIESVELKLLETSSKKLMLGDLTVLPPAAPTSHAECTTALCQWRAIAAEKLSEVKGCVNKLRPGHRARPKHRIHGRPRPHGARPHGGRRPHHHQHHRKHSEFIDFAANLVLHIFIPIAVGVMAGITASIVGMAAGQFAIYLWRVLFRRGSHSCTYSTIDQEETMAKDQDEEARDFHEHQSPPPVYDDAPTYEAVMDEKSSQ</sequence>
<feature type="region of interest" description="Disordered" evidence="1">
    <location>
        <begin position="330"/>
        <end position="369"/>
    </location>
</feature>
<feature type="region of interest" description="Disordered" evidence="1">
    <location>
        <begin position="231"/>
        <end position="266"/>
    </location>
</feature>
<dbReference type="Pfam" id="PF24854">
    <property type="entry name" value="DUF7728"/>
    <property type="match status" value="1"/>
</dbReference>
<reference evidence="5 6" key="1">
    <citation type="submission" date="2024-06" db="EMBL/GenBank/DDBJ databases">
        <title>Complete genome of Phlyctema vagabunda strain 19-DSS-EL-015.</title>
        <authorList>
            <person name="Fiorenzani C."/>
        </authorList>
    </citation>
    <scope>NUCLEOTIDE SEQUENCE [LARGE SCALE GENOMIC DNA]</scope>
    <source>
        <strain evidence="5 6">19-DSS-EL-015</strain>
    </source>
</reference>
<organism evidence="5 6">
    <name type="scientific">Phlyctema vagabunda</name>
    <dbReference type="NCBI Taxonomy" id="108571"/>
    <lineage>
        <taxon>Eukaryota</taxon>
        <taxon>Fungi</taxon>
        <taxon>Dikarya</taxon>
        <taxon>Ascomycota</taxon>
        <taxon>Pezizomycotina</taxon>
        <taxon>Leotiomycetes</taxon>
        <taxon>Helotiales</taxon>
        <taxon>Dermateaceae</taxon>
        <taxon>Phlyctema</taxon>
    </lineage>
</organism>
<dbReference type="PANTHER" id="PTHR40622:SF1">
    <property type="match status" value="1"/>
</dbReference>
<evidence type="ECO:0000313" key="6">
    <source>
        <dbReference type="Proteomes" id="UP001629113"/>
    </source>
</evidence>
<accession>A0ABR4P6M0</accession>
<evidence type="ECO:0000256" key="2">
    <source>
        <dbReference type="SAM" id="Phobius"/>
    </source>
</evidence>
<protein>
    <recommendedName>
        <fullName evidence="4">DUF7728 domain-containing protein</fullName>
    </recommendedName>
</protein>
<keyword evidence="6" id="KW-1185">Reference proteome</keyword>
<evidence type="ECO:0000313" key="5">
    <source>
        <dbReference type="EMBL" id="KAL3418959.1"/>
    </source>
</evidence>
<keyword evidence="2" id="KW-0812">Transmembrane</keyword>
<dbReference type="EMBL" id="JBFCZG010000008">
    <property type="protein sequence ID" value="KAL3418959.1"/>
    <property type="molecule type" value="Genomic_DNA"/>
</dbReference>